<dbReference type="AlphaFoldDB" id="G7JN73"/>
<feature type="region of interest" description="Disordered" evidence="1">
    <location>
        <begin position="92"/>
        <end position="121"/>
    </location>
</feature>
<evidence type="ECO:0000313" key="2">
    <source>
        <dbReference type="EMBL" id="AES87710.1"/>
    </source>
</evidence>
<feature type="compositionally biased region" description="Basic and acidic residues" evidence="1">
    <location>
        <begin position="105"/>
        <end position="121"/>
    </location>
</feature>
<name>G7JN73_MEDTR</name>
<keyword evidence="4" id="KW-1185">Reference proteome</keyword>
<evidence type="ECO:0000313" key="4">
    <source>
        <dbReference type="Proteomes" id="UP000002051"/>
    </source>
</evidence>
<dbReference type="EnsemblPlants" id="AES87710">
    <property type="protein sequence ID" value="AES87710"/>
    <property type="gene ID" value="MTR_4g032480"/>
</dbReference>
<evidence type="ECO:0000313" key="3">
    <source>
        <dbReference type="EnsemblPlants" id="AES87710"/>
    </source>
</evidence>
<sequence>MGRDVSINNPGKKPDMHQQFSLPEVSPFRCFSPVKVLPPPPQPQPLVLVLNRSMITLLFLHHRRRCHRHRLRLLEKLLILIETYLRNMNAGGGGGIQFVINDGDEPGRRDGRKNESDYTDD</sequence>
<reference evidence="3" key="3">
    <citation type="submission" date="2015-04" db="UniProtKB">
        <authorList>
            <consortium name="EnsemblPlants"/>
        </authorList>
    </citation>
    <scope>IDENTIFICATION</scope>
    <source>
        <strain evidence="3">cv. Jemalong A17</strain>
    </source>
</reference>
<reference evidence="2 4" key="2">
    <citation type="journal article" date="2014" name="BMC Genomics">
        <title>An improved genome release (version Mt4.0) for the model legume Medicago truncatula.</title>
        <authorList>
            <person name="Tang H."/>
            <person name="Krishnakumar V."/>
            <person name="Bidwell S."/>
            <person name="Rosen B."/>
            <person name="Chan A."/>
            <person name="Zhou S."/>
            <person name="Gentzbittel L."/>
            <person name="Childs K.L."/>
            <person name="Yandell M."/>
            <person name="Gundlach H."/>
            <person name="Mayer K.F."/>
            <person name="Schwartz D.C."/>
            <person name="Town C.D."/>
        </authorList>
    </citation>
    <scope>GENOME REANNOTATION</scope>
    <source>
        <strain evidence="3 4">cv. Jemalong A17</strain>
    </source>
</reference>
<dbReference type="HOGENOM" id="CLU_2041522_0_0_1"/>
<protein>
    <submittedName>
        <fullName evidence="2 3">Uncharacterized protein</fullName>
    </submittedName>
</protein>
<gene>
    <name evidence="2" type="ordered locus">MTR_4g032480</name>
</gene>
<organism evidence="2 4">
    <name type="scientific">Medicago truncatula</name>
    <name type="common">Barrel medic</name>
    <name type="synonym">Medicago tribuloides</name>
    <dbReference type="NCBI Taxonomy" id="3880"/>
    <lineage>
        <taxon>Eukaryota</taxon>
        <taxon>Viridiplantae</taxon>
        <taxon>Streptophyta</taxon>
        <taxon>Embryophyta</taxon>
        <taxon>Tracheophyta</taxon>
        <taxon>Spermatophyta</taxon>
        <taxon>Magnoliopsida</taxon>
        <taxon>eudicotyledons</taxon>
        <taxon>Gunneridae</taxon>
        <taxon>Pentapetalae</taxon>
        <taxon>rosids</taxon>
        <taxon>fabids</taxon>
        <taxon>Fabales</taxon>
        <taxon>Fabaceae</taxon>
        <taxon>Papilionoideae</taxon>
        <taxon>50 kb inversion clade</taxon>
        <taxon>NPAAA clade</taxon>
        <taxon>Hologalegina</taxon>
        <taxon>IRL clade</taxon>
        <taxon>Trifolieae</taxon>
        <taxon>Medicago</taxon>
    </lineage>
</organism>
<dbReference type="PaxDb" id="3880-AES87710"/>
<dbReference type="Proteomes" id="UP000002051">
    <property type="component" value="Chromosome 4"/>
</dbReference>
<accession>G7JN73</accession>
<dbReference type="EMBL" id="CM001220">
    <property type="protein sequence ID" value="AES87710.1"/>
    <property type="molecule type" value="Genomic_DNA"/>
</dbReference>
<evidence type="ECO:0000256" key="1">
    <source>
        <dbReference type="SAM" id="MobiDB-lite"/>
    </source>
</evidence>
<reference evidence="2 4" key="1">
    <citation type="journal article" date="2011" name="Nature">
        <title>The Medicago genome provides insight into the evolution of rhizobial symbioses.</title>
        <authorList>
            <person name="Young N.D."/>
            <person name="Debelle F."/>
            <person name="Oldroyd G.E."/>
            <person name="Geurts R."/>
            <person name="Cannon S.B."/>
            <person name="Udvardi M.K."/>
            <person name="Benedito V.A."/>
            <person name="Mayer K.F."/>
            <person name="Gouzy J."/>
            <person name="Schoof H."/>
            <person name="Van de Peer Y."/>
            <person name="Proost S."/>
            <person name="Cook D.R."/>
            <person name="Meyers B.C."/>
            <person name="Spannagl M."/>
            <person name="Cheung F."/>
            <person name="De Mita S."/>
            <person name="Krishnakumar V."/>
            <person name="Gundlach H."/>
            <person name="Zhou S."/>
            <person name="Mudge J."/>
            <person name="Bharti A.K."/>
            <person name="Murray J.D."/>
            <person name="Naoumkina M.A."/>
            <person name="Rosen B."/>
            <person name="Silverstein K.A."/>
            <person name="Tang H."/>
            <person name="Rombauts S."/>
            <person name="Zhao P.X."/>
            <person name="Zhou P."/>
            <person name="Barbe V."/>
            <person name="Bardou P."/>
            <person name="Bechner M."/>
            <person name="Bellec A."/>
            <person name="Berger A."/>
            <person name="Berges H."/>
            <person name="Bidwell S."/>
            <person name="Bisseling T."/>
            <person name="Choisne N."/>
            <person name="Couloux A."/>
            <person name="Denny R."/>
            <person name="Deshpande S."/>
            <person name="Dai X."/>
            <person name="Doyle J.J."/>
            <person name="Dudez A.M."/>
            <person name="Farmer A.D."/>
            <person name="Fouteau S."/>
            <person name="Franken C."/>
            <person name="Gibelin C."/>
            <person name="Gish J."/>
            <person name="Goldstein S."/>
            <person name="Gonzalez A.J."/>
            <person name="Green P.J."/>
            <person name="Hallab A."/>
            <person name="Hartog M."/>
            <person name="Hua A."/>
            <person name="Humphray S.J."/>
            <person name="Jeong D.H."/>
            <person name="Jing Y."/>
            <person name="Jocker A."/>
            <person name="Kenton S.M."/>
            <person name="Kim D.J."/>
            <person name="Klee K."/>
            <person name="Lai H."/>
            <person name="Lang C."/>
            <person name="Lin S."/>
            <person name="Macmil S.L."/>
            <person name="Magdelenat G."/>
            <person name="Matthews L."/>
            <person name="McCorrison J."/>
            <person name="Monaghan E.L."/>
            <person name="Mun J.H."/>
            <person name="Najar F.Z."/>
            <person name="Nicholson C."/>
            <person name="Noirot C."/>
            <person name="O'Bleness M."/>
            <person name="Paule C.R."/>
            <person name="Poulain J."/>
            <person name="Prion F."/>
            <person name="Qin B."/>
            <person name="Qu C."/>
            <person name="Retzel E.F."/>
            <person name="Riddle C."/>
            <person name="Sallet E."/>
            <person name="Samain S."/>
            <person name="Samson N."/>
            <person name="Sanders I."/>
            <person name="Saurat O."/>
            <person name="Scarpelli C."/>
            <person name="Schiex T."/>
            <person name="Segurens B."/>
            <person name="Severin A.J."/>
            <person name="Sherrier D.J."/>
            <person name="Shi R."/>
            <person name="Sims S."/>
            <person name="Singer S.R."/>
            <person name="Sinharoy S."/>
            <person name="Sterck L."/>
            <person name="Viollet A."/>
            <person name="Wang B.B."/>
            <person name="Wang K."/>
            <person name="Wang M."/>
            <person name="Wang X."/>
            <person name="Warfsmann J."/>
            <person name="Weissenbach J."/>
            <person name="White D.D."/>
            <person name="White J.D."/>
            <person name="Wiley G.B."/>
            <person name="Wincker P."/>
            <person name="Xing Y."/>
            <person name="Yang L."/>
            <person name="Yao Z."/>
            <person name="Ying F."/>
            <person name="Zhai J."/>
            <person name="Zhou L."/>
            <person name="Zuber A."/>
            <person name="Denarie J."/>
            <person name="Dixon R.A."/>
            <person name="May G.D."/>
            <person name="Schwartz D.C."/>
            <person name="Rogers J."/>
            <person name="Quetier F."/>
            <person name="Town C.D."/>
            <person name="Roe B.A."/>
        </authorList>
    </citation>
    <scope>NUCLEOTIDE SEQUENCE [LARGE SCALE GENOMIC DNA]</scope>
    <source>
        <strain evidence="2">A17</strain>
        <strain evidence="3 4">cv. Jemalong A17</strain>
    </source>
</reference>
<proteinExistence type="predicted"/>